<keyword evidence="7" id="KW-0560">Oxidoreductase</keyword>
<dbReference type="InterPro" id="IPR036188">
    <property type="entry name" value="FAD/NAD-bd_sf"/>
</dbReference>
<evidence type="ECO:0000313" key="9">
    <source>
        <dbReference type="Proteomes" id="UP000294325"/>
    </source>
</evidence>
<dbReference type="KEGG" id="nwr:E3U44_12385"/>
<accession>A0A4P7C0T3</accession>
<dbReference type="RefSeq" id="WP_134358484.1">
    <property type="nucleotide sequence ID" value="NZ_CP038033.1"/>
</dbReference>
<dbReference type="AlphaFoldDB" id="A0A4P7C0T3"/>
<reference evidence="8 9" key="1">
    <citation type="submission" date="2019-03" db="EMBL/GenBank/DDBJ databases">
        <title>The genome sequence of Nitrosococcus wardiae strain D1FHST reveals the archetypal metabolic capacity of ammonia-oxidizing Gammaproteobacteria.</title>
        <authorList>
            <person name="Wang L."/>
            <person name="Lim C.K."/>
            <person name="Hanson T.E."/>
            <person name="Dang H."/>
            <person name="Klotz M.G."/>
        </authorList>
    </citation>
    <scope>NUCLEOTIDE SEQUENCE [LARGE SCALE GENOMIC DNA]</scope>
    <source>
        <strain evidence="8 9">D1FHS</strain>
    </source>
</reference>
<name>A0A4P7C0T3_9GAMM</name>
<evidence type="ECO:0000313" key="8">
    <source>
        <dbReference type="EMBL" id="QBQ55219.1"/>
    </source>
</evidence>
<protein>
    <submittedName>
        <fullName evidence="8">Ornithine monooxygenase</fullName>
    </submittedName>
</protein>
<evidence type="ECO:0000256" key="4">
    <source>
        <dbReference type="ARBA" id="ARBA00022630"/>
    </source>
</evidence>
<keyword evidence="5" id="KW-0274">FAD</keyword>
<proteinExistence type="inferred from homology"/>
<dbReference type="Pfam" id="PF13434">
    <property type="entry name" value="Lys_Orn_oxgnase"/>
    <property type="match status" value="1"/>
</dbReference>
<comment type="cofactor">
    <cofactor evidence="1">
        <name>FAD</name>
        <dbReference type="ChEBI" id="CHEBI:57692"/>
    </cofactor>
</comment>
<evidence type="ECO:0000256" key="5">
    <source>
        <dbReference type="ARBA" id="ARBA00022827"/>
    </source>
</evidence>
<dbReference type="InterPro" id="IPR025700">
    <property type="entry name" value="Lys/Orn_oxygenase"/>
</dbReference>
<keyword evidence="6" id="KW-0521">NADP</keyword>
<evidence type="ECO:0000256" key="6">
    <source>
        <dbReference type="ARBA" id="ARBA00022857"/>
    </source>
</evidence>
<keyword evidence="4" id="KW-0285">Flavoprotein</keyword>
<comment type="similarity">
    <text evidence="3">Belongs to the lysine N(6)-hydroxylase/L-ornithine N(5)-oxygenase family.</text>
</comment>
<sequence length="433" mass="50013">MNFQTLSYDVIGIGFGPSNLAIAIALEEHQQANKAPLACCFIEKQPDFEWHGGMLLDNTHLQVSFLKDLVTLRNPSSRYSFINYLHQQRRLESFINLGTFFPSRLEYNDYMRWVATAFKDRVHYGEEVIAVEPLEENGKVEWLQVVSRLKEGTIEHRYARNVIIGIGGYPRIPEAFKAQKHPRIIHSSQYKNCHSRFSRMGEKPRLAVIGAGQSAAEIFRDLMGRYPQGRIDLISRSRALQPSDDSPFVNEIFDPDFTDEIYHTPREQRQLFLRAFSHTNYSVVDLPLIEEIYERLYMQRVTGDVRHRYFPSCLIQAVSSSEERLQITLFNKNTSEHKEVEYDGIVLATGYQRDGHHKLLRGLEPWMVSRTVERSYQLPMARECQARVFLQGCCEETHGIADSLLSVLAMRSKEVVDSLYMLNELKAPLENTG</sequence>
<evidence type="ECO:0000256" key="7">
    <source>
        <dbReference type="ARBA" id="ARBA00023002"/>
    </source>
</evidence>
<keyword evidence="9" id="KW-1185">Reference proteome</keyword>
<dbReference type="PANTHER" id="PTHR42802:SF1">
    <property type="entry name" value="L-ORNITHINE N(5)-MONOOXYGENASE"/>
    <property type="match status" value="1"/>
</dbReference>
<dbReference type="Gene3D" id="3.50.50.60">
    <property type="entry name" value="FAD/NAD(P)-binding domain"/>
    <property type="match status" value="1"/>
</dbReference>
<comment type="pathway">
    <text evidence="2">Siderophore biosynthesis.</text>
</comment>
<dbReference type="Proteomes" id="UP000294325">
    <property type="component" value="Chromosome"/>
</dbReference>
<evidence type="ECO:0000256" key="1">
    <source>
        <dbReference type="ARBA" id="ARBA00001974"/>
    </source>
</evidence>
<evidence type="ECO:0000256" key="2">
    <source>
        <dbReference type="ARBA" id="ARBA00004924"/>
    </source>
</evidence>
<keyword evidence="8" id="KW-0503">Monooxygenase</keyword>
<gene>
    <name evidence="8" type="ORF">E3U44_12385</name>
</gene>
<dbReference type="EMBL" id="CP038033">
    <property type="protein sequence ID" value="QBQ55219.1"/>
    <property type="molecule type" value="Genomic_DNA"/>
</dbReference>
<dbReference type="PANTHER" id="PTHR42802">
    <property type="entry name" value="MONOOXYGENASE"/>
    <property type="match status" value="1"/>
</dbReference>
<dbReference type="GO" id="GO:0006879">
    <property type="term" value="P:intracellular iron ion homeostasis"/>
    <property type="evidence" value="ECO:0007669"/>
    <property type="project" value="TreeGrafter"/>
</dbReference>
<dbReference type="SUPFAM" id="SSF51905">
    <property type="entry name" value="FAD/NAD(P)-binding domain"/>
    <property type="match status" value="2"/>
</dbReference>
<organism evidence="8 9">
    <name type="scientific">Nitrosococcus wardiae</name>
    <dbReference type="NCBI Taxonomy" id="1814290"/>
    <lineage>
        <taxon>Bacteria</taxon>
        <taxon>Pseudomonadati</taxon>
        <taxon>Pseudomonadota</taxon>
        <taxon>Gammaproteobacteria</taxon>
        <taxon>Chromatiales</taxon>
        <taxon>Chromatiaceae</taxon>
        <taxon>Nitrosococcus</taxon>
    </lineage>
</organism>
<dbReference type="OrthoDB" id="7527071at2"/>
<evidence type="ECO:0000256" key="3">
    <source>
        <dbReference type="ARBA" id="ARBA00007588"/>
    </source>
</evidence>
<dbReference type="GO" id="GO:0004497">
    <property type="term" value="F:monooxygenase activity"/>
    <property type="evidence" value="ECO:0007669"/>
    <property type="project" value="UniProtKB-KW"/>
</dbReference>